<evidence type="ECO:0000256" key="4">
    <source>
        <dbReference type="SAM" id="Coils"/>
    </source>
</evidence>
<feature type="region of interest" description="Disordered" evidence="5">
    <location>
        <begin position="104"/>
        <end position="135"/>
    </location>
</feature>
<dbReference type="InterPro" id="IPR000904">
    <property type="entry name" value="Sec7_dom"/>
</dbReference>
<evidence type="ECO:0000313" key="9">
    <source>
        <dbReference type="Proteomes" id="UP001139887"/>
    </source>
</evidence>
<keyword evidence="2" id="KW-1003">Cell membrane</keyword>
<dbReference type="Gene3D" id="2.30.29.30">
    <property type="entry name" value="Pleckstrin-homology domain (PH domain)/Phosphotyrosine-binding domain (PTB)"/>
    <property type="match status" value="1"/>
</dbReference>
<evidence type="ECO:0000256" key="3">
    <source>
        <dbReference type="ARBA" id="ARBA00023136"/>
    </source>
</evidence>
<dbReference type="Pfam" id="PF01369">
    <property type="entry name" value="Sec7"/>
    <property type="match status" value="1"/>
</dbReference>
<feature type="region of interest" description="Disordered" evidence="5">
    <location>
        <begin position="568"/>
        <end position="607"/>
    </location>
</feature>
<feature type="compositionally biased region" description="Low complexity" evidence="5">
    <location>
        <begin position="1003"/>
        <end position="1013"/>
    </location>
</feature>
<evidence type="ECO:0000256" key="1">
    <source>
        <dbReference type="ARBA" id="ARBA00004236"/>
    </source>
</evidence>
<feature type="coiled-coil region" evidence="4">
    <location>
        <begin position="1327"/>
        <end position="1354"/>
    </location>
</feature>
<gene>
    <name evidence="8" type="ORF">IWW36_002206</name>
</gene>
<feature type="compositionally biased region" description="Polar residues" evidence="5">
    <location>
        <begin position="213"/>
        <end position="223"/>
    </location>
</feature>
<proteinExistence type="predicted"/>
<evidence type="ECO:0000313" key="8">
    <source>
        <dbReference type="EMBL" id="KAJ2850021.1"/>
    </source>
</evidence>
<feature type="region of interest" description="Disordered" evidence="5">
    <location>
        <begin position="1"/>
        <end position="56"/>
    </location>
</feature>
<dbReference type="SMART" id="SM00222">
    <property type="entry name" value="Sec7"/>
    <property type="match status" value="1"/>
</dbReference>
<feature type="compositionally biased region" description="Polar residues" evidence="5">
    <location>
        <begin position="1033"/>
        <end position="1058"/>
    </location>
</feature>
<dbReference type="Proteomes" id="UP001139887">
    <property type="component" value="Unassembled WGS sequence"/>
</dbReference>
<comment type="subcellular location">
    <subcellularLocation>
        <location evidence="1">Cell membrane</location>
    </subcellularLocation>
</comment>
<comment type="caution">
    <text evidence="8">The sequence shown here is derived from an EMBL/GenBank/DDBJ whole genome shotgun (WGS) entry which is preliminary data.</text>
</comment>
<evidence type="ECO:0000256" key="5">
    <source>
        <dbReference type="SAM" id="MobiDB-lite"/>
    </source>
</evidence>
<dbReference type="SUPFAM" id="SSF50729">
    <property type="entry name" value="PH domain-like"/>
    <property type="match status" value="1"/>
</dbReference>
<dbReference type="InterPro" id="IPR035999">
    <property type="entry name" value="Sec7_dom_sf"/>
</dbReference>
<reference evidence="8" key="1">
    <citation type="submission" date="2022-07" db="EMBL/GenBank/DDBJ databases">
        <title>Phylogenomic reconstructions and comparative analyses of Kickxellomycotina fungi.</title>
        <authorList>
            <person name="Reynolds N.K."/>
            <person name="Stajich J.E."/>
            <person name="Barry K."/>
            <person name="Grigoriev I.V."/>
            <person name="Crous P."/>
            <person name="Smith M.E."/>
        </authorList>
    </citation>
    <scope>NUCLEOTIDE SEQUENCE</scope>
    <source>
        <strain evidence="8">NRRL 1566</strain>
    </source>
</reference>
<dbReference type="InterPro" id="IPR001605">
    <property type="entry name" value="PH_dom-spectrin-type"/>
</dbReference>
<feature type="domain" description="PH" evidence="6">
    <location>
        <begin position="1199"/>
        <end position="1313"/>
    </location>
</feature>
<sequence>MSYHGAYEGVPIVGKDPTALKALKPQRSKSSGDTASELSQPQKPEKDTSHLLTKTEPVISNTIESADRAHAFDQPHPETLLSQMVSMTVDKDGRHIAVADPMRTQTSRSYTRDKTESISRPQSRQRPLTSAQTMQARPLTEWRDIHVKSLNRVDSILREAVGLSQAFPNRWSVYTSVGTQAQTDHSGLGILLSRQQEGIELKQRPGTAHGQYGVQSQSRQTHNAPTPYTLGDTSLLQPFASPVAERSSSHNMARPSTSNARLGSSAQFSIAEAAPALRQNPELGPLARHREGGNRVTSMYIPSQRTSYGVQRQISMCSRPIHLSRDESRRSRLFAEYEQLVAAKDSDEGDDEAQGPLSQDETSDEESGQGNSVEAEAPLEKDGISFVKPGKGLENISEEAEEGFSSYEDVVETLRTSRESPRGKRTSMYVDSPRPGTAHIGADAMQKRNLRTLSVQADLFSKQKTEQRWSRIISQNQHLFGTQVPESPEDTKEARLLATEKGQSSNDKPFRTLATQSLVLDLPNSVDLFQDVTQALAERLPPLSAGSTASTASTVTQRHDSAILASKPLSAMPRPQSAASSQAGSKQAHAADQQRRPSTGHVASNKRESIYIDPDSLFNSALFTDEEFLYQHEKAQQSTGYTPTIAAASLPEDKAYVEQVKEHQPELPASESSMPTTESRHSNSSNSDLELASPDSCLPIPATPESQQSCAENNAVETTERTMRHSEYVREQLRLVEGATPATALGAELSKNDEEHRELLAAYMKRFDFCEQPVDIALRQLFREFSLPSESQQIDRVITSFSQRYHACNPGLFFSAEIVYAYAFAILLLHTDAHNPRVRNKMTKAQFTTHAKLLDDSAVGQNEMFDEILDIIYDNVTMVKFEYAPSGAGAETLSGLHSPNEKNDGARGTASGHLGLLEGAREQSPGISGWLRRMFAPASASSACKTTLSPQDIPSKEQYSYSTVGRRRVGSITGINGPASPVWAGGQTYASRPSTAHGTFPRSYSSGSNPASGSLDTAHVELLETGALARGRANTSGPCASSTPVLSPIRTSFSQPCASSSPPGSQLSSENFAATREMLRGGAVARPFRSSPLAGGRGQASAGSSPEHEAQSPEPESPGSPQNLATPSGFTMSDVAVRSQPLMVESIRLKGGVKSHVKRRVSLRRGRPLSGIIGASADGSPQQPSGNNSSTSSGSALLRVDMAGHVSRKMERLDHGRRGLVRRWKGFWMVLSGSRLYMFRASDGGHEADPGRGAMAVQTIISLRNGVAVVDAGYKKYPHVFRILADDGSEMLVKAPDDDAVAEWMARINCAAAFKSMGVERRTLEASDASGSRAQQLEERLESLEGKLEAIDDQLEHRLRLFKQLASMVPLTRQGRAKTIQFGEAVRQQLTRLYVDEQRLTCYKDVLELDLAIEYELLQPVQ</sequence>
<dbReference type="PRINTS" id="PR00683">
    <property type="entry name" value="SPECTRINPH"/>
</dbReference>
<evidence type="ECO:0000256" key="2">
    <source>
        <dbReference type="ARBA" id="ARBA00022475"/>
    </source>
</evidence>
<feature type="compositionally biased region" description="Polar residues" evidence="5">
    <location>
        <begin position="118"/>
        <end position="135"/>
    </location>
</feature>
<dbReference type="OrthoDB" id="430364at2759"/>
<feature type="region of interest" description="Disordered" evidence="5">
    <location>
        <begin position="1087"/>
        <end position="1129"/>
    </location>
</feature>
<evidence type="ECO:0000259" key="6">
    <source>
        <dbReference type="PROSITE" id="PS50003"/>
    </source>
</evidence>
<dbReference type="PROSITE" id="PS50190">
    <property type="entry name" value="SEC7"/>
    <property type="match status" value="1"/>
</dbReference>
<feature type="region of interest" description="Disordered" evidence="5">
    <location>
        <begin position="342"/>
        <end position="390"/>
    </location>
</feature>
<feature type="region of interest" description="Disordered" evidence="5">
    <location>
        <begin position="1031"/>
        <end position="1068"/>
    </location>
</feature>
<feature type="compositionally biased region" description="Polar residues" evidence="5">
    <location>
        <begin position="670"/>
        <end position="688"/>
    </location>
</feature>
<feature type="region of interest" description="Disordered" evidence="5">
    <location>
        <begin position="412"/>
        <end position="440"/>
    </location>
</feature>
<dbReference type="PANTHER" id="PTHR10663">
    <property type="entry name" value="GUANYL-NUCLEOTIDE EXCHANGE FACTOR"/>
    <property type="match status" value="1"/>
</dbReference>
<dbReference type="PROSITE" id="PS50003">
    <property type="entry name" value="PH_DOMAIN"/>
    <property type="match status" value="1"/>
</dbReference>
<feature type="region of interest" description="Disordered" evidence="5">
    <location>
        <begin position="993"/>
        <end position="1013"/>
    </location>
</feature>
<feature type="compositionally biased region" description="Low complexity" evidence="5">
    <location>
        <begin position="1180"/>
        <end position="1195"/>
    </location>
</feature>
<dbReference type="SMART" id="SM00233">
    <property type="entry name" value="PH"/>
    <property type="match status" value="1"/>
</dbReference>
<dbReference type="CDD" id="cd00171">
    <property type="entry name" value="Sec7"/>
    <property type="match status" value="1"/>
</dbReference>
<feature type="compositionally biased region" description="Polar residues" evidence="5">
    <location>
        <begin position="28"/>
        <end position="42"/>
    </location>
</feature>
<dbReference type="Gene3D" id="1.10.1000.11">
    <property type="entry name" value="Arf Nucleotide-binding Site Opener,domain 2"/>
    <property type="match status" value="1"/>
</dbReference>
<feature type="compositionally biased region" description="Low complexity" evidence="5">
    <location>
        <begin position="1059"/>
        <end position="1068"/>
    </location>
</feature>
<dbReference type="GO" id="GO:0032012">
    <property type="term" value="P:regulation of ARF protein signal transduction"/>
    <property type="evidence" value="ECO:0007669"/>
    <property type="project" value="InterPro"/>
</dbReference>
<feature type="region of interest" description="Disordered" evidence="5">
    <location>
        <begin position="204"/>
        <end position="223"/>
    </location>
</feature>
<feature type="compositionally biased region" description="Basic residues" evidence="5">
    <location>
        <begin position="1154"/>
        <end position="1167"/>
    </location>
</feature>
<dbReference type="EMBL" id="JANBUW010000047">
    <property type="protein sequence ID" value="KAJ2850021.1"/>
    <property type="molecule type" value="Genomic_DNA"/>
</dbReference>
<feature type="compositionally biased region" description="Low complexity" evidence="5">
    <location>
        <begin position="576"/>
        <end position="591"/>
    </location>
</feature>
<feature type="domain" description="SEC7" evidence="7">
    <location>
        <begin position="712"/>
        <end position="879"/>
    </location>
</feature>
<feature type="region of interest" description="Disordered" evidence="5">
    <location>
        <begin position="892"/>
        <end position="912"/>
    </location>
</feature>
<keyword evidence="3" id="KW-0472">Membrane</keyword>
<feature type="region of interest" description="Disordered" evidence="5">
    <location>
        <begin position="1154"/>
        <end position="1195"/>
    </location>
</feature>
<evidence type="ECO:0000259" key="7">
    <source>
        <dbReference type="PROSITE" id="PS50190"/>
    </source>
</evidence>
<dbReference type="GO" id="GO:0005543">
    <property type="term" value="F:phospholipid binding"/>
    <property type="evidence" value="ECO:0007669"/>
    <property type="project" value="InterPro"/>
</dbReference>
<feature type="compositionally biased region" description="Polar residues" evidence="5">
    <location>
        <begin position="704"/>
        <end position="717"/>
    </location>
</feature>
<name>A0A9W8M187_9FUNG</name>
<dbReference type="InterPro" id="IPR023394">
    <property type="entry name" value="Sec7_C_sf"/>
</dbReference>
<evidence type="ECO:0008006" key="10">
    <source>
        <dbReference type="Google" id="ProtNLM"/>
    </source>
</evidence>
<feature type="compositionally biased region" description="Low complexity" evidence="5">
    <location>
        <begin position="1112"/>
        <end position="1121"/>
    </location>
</feature>
<organism evidence="8 9">
    <name type="scientific">Coemansia brasiliensis</name>
    <dbReference type="NCBI Taxonomy" id="2650707"/>
    <lineage>
        <taxon>Eukaryota</taxon>
        <taxon>Fungi</taxon>
        <taxon>Fungi incertae sedis</taxon>
        <taxon>Zoopagomycota</taxon>
        <taxon>Kickxellomycotina</taxon>
        <taxon>Kickxellomycetes</taxon>
        <taxon>Kickxellales</taxon>
        <taxon>Kickxellaceae</taxon>
        <taxon>Coemansia</taxon>
    </lineage>
</organism>
<dbReference type="GO" id="GO:0005886">
    <property type="term" value="C:plasma membrane"/>
    <property type="evidence" value="ECO:0007669"/>
    <property type="project" value="UniProtKB-SubCell"/>
</dbReference>
<dbReference type="SUPFAM" id="SSF48425">
    <property type="entry name" value="Sec7 domain"/>
    <property type="match status" value="1"/>
</dbReference>
<dbReference type="InterPro" id="IPR011993">
    <property type="entry name" value="PH-like_dom_sf"/>
</dbReference>
<dbReference type="InterPro" id="IPR041681">
    <property type="entry name" value="PH_9"/>
</dbReference>
<dbReference type="Pfam" id="PF15410">
    <property type="entry name" value="PH_9"/>
    <property type="match status" value="1"/>
</dbReference>
<feature type="region of interest" description="Disordered" evidence="5">
    <location>
        <begin position="658"/>
        <end position="726"/>
    </location>
</feature>
<keyword evidence="4" id="KW-0175">Coiled coil</keyword>
<keyword evidence="9" id="KW-1185">Reference proteome</keyword>
<dbReference type="GO" id="GO:0005085">
    <property type="term" value="F:guanyl-nucleotide exchange factor activity"/>
    <property type="evidence" value="ECO:0007669"/>
    <property type="project" value="InterPro"/>
</dbReference>
<dbReference type="InterPro" id="IPR001849">
    <property type="entry name" value="PH_domain"/>
</dbReference>
<accession>A0A9W8M187</accession>
<protein>
    <recommendedName>
        <fullName evidence="10">SEC7 domain-containing protein</fullName>
    </recommendedName>
</protein>
<dbReference type="PANTHER" id="PTHR10663:SF405">
    <property type="entry name" value="ARF GUANINE NUCLEOTIDE EXCHANGE FACTOR SYT1"/>
    <property type="match status" value="1"/>
</dbReference>